<dbReference type="AlphaFoldDB" id="A0A915CGU4"/>
<accession>A0A915CGU4</accession>
<sequence length="129" mass="15120">MCFFVVLSVFACYHFRNCAIIARSMLINDEFEIFKVEVSTITWQYCPITSTMQYVQLCNIDCSSMQVIFLQQYSAFYFSSALPTLLFFMLENKIFRLIIYSTISLCFVATSVLHIEVSLLHFHSFRILL</sequence>
<evidence type="ECO:0000313" key="4">
    <source>
        <dbReference type="WBParaSite" id="PgR150_g002_t01"/>
    </source>
</evidence>
<feature type="chain" id="PRO_5036931422" evidence="2">
    <location>
        <begin position="19"/>
        <end position="129"/>
    </location>
</feature>
<evidence type="ECO:0000256" key="1">
    <source>
        <dbReference type="SAM" id="Phobius"/>
    </source>
</evidence>
<protein>
    <submittedName>
        <fullName evidence="4">Uncharacterized protein</fullName>
    </submittedName>
</protein>
<keyword evidence="1" id="KW-0812">Transmembrane</keyword>
<keyword evidence="2" id="KW-0732">Signal</keyword>
<proteinExistence type="predicted"/>
<feature type="signal peptide" evidence="2">
    <location>
        <begin position="1"/>
        <end position="18"/>
    </location>
</feature>
<keyword evidence="1" id="KW-0472">Membrane</keyword>
<organism evidence="3 4">
    <name type="scientific">Parascaris univalens</name>
    <name type="common">Nematode worm</name>
    <dbReference type="NCBI Taxonomy" id="6257"/>
    <lineage>
        <taxon>Eukaryota</taxon>
        <taxon>Metazoa</taxon>
        <taxon>Ecdysozoa</taxon>
        <taxon>Nematoda</taxon>
        <taxon>Chromadorea</taxon>
        <taxon>Rhabditida</taxon>
        <taxon>Spirurina</taxon>
        <taxon>Ascaridomorpha</taxon>
        <taxon>Ascaridoidea</taxon>
        <taxon>Ascarididae</taxon>
        <taxon>Parascaris</taxon>
    </lineage>
</organism>
<reference evidence="4" key="1">
    <citation type="submission" date="2022-11" db="UniProtKB">
        <authorList>
            <consortium name="WormBaseParasite"/>
        </authorList>
    </citation>
    <scope>IDENTIFICATION</scope>
</reference>
<keyword evidence="3" id="KW-1185">Reference proteome</keyword>
<evidence type="ECO:0000256" key="2">
    <source>
        <dbReference type="SAM" id="SignalP"/>
    </source>
</evidence>
<dbReference type="WBParaSite" id="PgR150_g002_t01">
    <property type="protein sequence ID" value="PgR150_g002_t01"/>
    <property type="gene ID" value="PgR150_g002"/>
</dbReference>
<dbReference type="Proteomes" id="UP000887569">
    <property type="component" value="Unplaced"/>
</dbReference>
<name>A0A915CGU4_PARUN</name>
<keyword evidence="1" id="KW-1133">Transmembrane helix</keyword>
<feature type="transmembrane region" description="Helical" evidence="1">
    <location>
        <begin position="73"/>
        <end position="90"/>
    </location>
</feature>
<evidence type="ECO:0000313" key="3">
    <source>
        <dbReference type="Proteomes" id="UP000887569"/>
    </source>
</evidence>
<feature type="transmembrane region" description="Helical" evidence="1">
    <location>
        <begin position="97"/>
        <end position="115"/>
    </location>
</feature>